<dbReference type="InterPro" id="IPR003964">
    <property type="entry name" value="Carb_kinase"/>
</dbReference>
<organism evidence="5">
    <name type="scientific">marine sediment metagenome</name>
    <dbReference type="NCBI Taxonomy" id="412755"/>
    <lineage>
        <taxon>unclassified sequences</taxon>
        <taxon>metagenomes</taxon>
        <taxon>ecological metagenomes</taxon>
    </lineage>
</organism>
<dbReference type="GO" id="GO:0008804">
    <property type="term" value="F:carbamate kinase activity"/>
    <property type="evidence" value="ECO:0007669"/>
    <property type="project" value="InterPro"/>
</dbReference>
<dbReference type="EMBL" id="BARS01012485">
    <property type="protein sequence ID" value="GAF99321.1"/>
    <property type="molecule type" value="Genomic_DNA"/>
</dbReference>
<gene>
    <name evidence="5" type="ORF">S01H1_22214</name>
</gene>
<dbReference type="SUPFAM" id="SSF53633">
    <property type="entry name" value="Carbamate kinase-like"/>
    <property type="match status" value="1"/>
</dbReference>
<keyword evidence="2" id="KW-0808">Transferase</keyword>
<dbReference type="PANTHER" id="PTHR30409:SF1">
    <property type="entry name" value="CARBAMATE KINASE-RELATED"/>
    <property type="match status" value="1"/>
</dbReference>
<evidence type="ECO:0000313" key="5">
    <source>
        <dbReference type="EMBL" id="GAF99321.1"/>
    </source>
</evidence>
<protein>
    <recommendedName>
        <fullName evidence="4">Aspartate/glutamate/uridylate kinase domain-containing protein</fullName>
    </recommendedName>
</protein>
<dbReference type="InterPro" id="IPR001048">
    <property type="entry name" value="Asp/Glu/Uridylate_kinase"/>
</dbReference>
<comment type="caution">
    <text evidence="5">The sequence shown here is derived from an EMBL/GenBank/DDBJ whole genome shotgun (WGS) entry which is preliminary data.</text>
</comment>
<reference evidence="5" key="1">
    <citation type="journal article" date="2014" name="Front. Microbiol.">
        <title>High frequency of phylogenetically diverse reductive dehalogenase-homologous genes in deep subseafloor sedimentary metagenomes.</title>
        <authorList>
            <person name="Kawai M."/>
            <person name="Futagami T."/>
            <person name="Toyoda A."/>
            <person name="Takaki Y."/>
            <person name="Nishi S."/>
            <person name="Hori S."/>
            <person name="Arai W."/>
            <person name="Tsubouchi T."/>
            <person name="Morono Y."/>
            <person name="Uchiyama I."/>
            <person name="Ito T."/>
            <person name="Fujiyama A."/>
            <person name="Inagaki F."/>
            <person name="Takami H."/>
        </authorList>
    </citation>
    <scope>NUCLEOTIDE SEQUENCE</scope>
    <source>
        <strain evidence="5">Expedition CK06-06</strain>
    </source>
</reference>
<evidence type="ECO:0000256" key="3">
    <source>
        <dbReference type="ARBA" id="ARBA00022777"/>
    </source>
</evidence>
<evidence type="ECO:0000259" key="4">
    <source>
        <dbReference type="Pfam" id="PF00696"/>
    </source>
</evidence>
<feature type="domain" description="Aspartate/glutamate/uridylate kinase" evidence="4">
    <location>
        <begin position="27"/>
        <end position="158"/>
    </location>
</feature>
<dbReference type="PRINTS" id="PR01469">
    <property type="entry name" value="CARBMTKINASE"/>
</dbReference>
<dbReference type="Pfam" id="PF00696">
    <property type="entry name" value="AA_kinase"/>
    <property type="match status" value="1"/>
</dbReference>
<evidence type="ECO:0000256" key="2">
    <source>
        <dbReference type="ARBA" id="ARBA00022679"/>
    </source>
</evidence>
<dbReference type="AlphaFoldDB" id="X0UJ45"/>
<feature type="non-terminal residue" evidence="5">
    <location>
        <position position="1"/>
    </location>
</feature>
<dbReference type="GO" id="GO:0005829">
    <property type="term" value="C:cytosol"/>
    <property type="evidence" value="ECO:0007669"/>
    <property type="project" value="TreeGrafter"/>
</dbReference>
<dbReference type="PANTHER" id="PTHR30409">
    <property type="entry name" value="CARBAMATE KINASE"/>
    <property type="match status" value="1"/>
</dbReference>
<sequence>EKLKTLKGYVVKEVKPGIEKGWRRVVPSPEPLDIVEKEAVNDLLKGGVMVIASGGGGIPVKLNGDGSYSGVEAVIDKDRAGFKLAQAVNADKFLILTDVEKAFLNFNKPDQKALDTITVTEAEKYLEEGHFLMGSMGPKMQAGIRFVRWSGKETVITSLDMAAEALAGGSGTHIVP</sequence>
<keyword evidence="3" id="KW-0418">Kinase</keyword>
<proteinExistence type="inferred from homology"/>
<evidence type="ECO:0000256" key="1">
    <source>
        <dbReference type="ARBA" id="ARBA00011066"/>
    </source>
</evidence>
<dbReference type="Gene3D" id="3.40.1160.10">
    <property type="entry name" value="Acetylglutamate kinase-like"/>
    <property type="match status" value="1"/>
</dbReference>
<dbReference type="GO" id="GO:0019546">
    <property type="term" value="P:L-arginine deiminase pathway"/>
    <property type="evidence" value="ECO:0007669"/>
    <property type="project" value="TreeGrafter"/>
</dbReference>
<comment type="similarity">
    <text evidence="1">Belongs to the carbamate kinase family.</text>
</comment>
<accession>X0UJ45</accession>
<name>X0UJ45_9ZZZZ</name>
<dbReference type="InterPro" id="IPR036393">
    <property type="entry name" value="AceGlu_kinase-like_sf"/>
</dbReference>